<comment type="similarity">
    <text evidence="1 2">Belongs to the UPF0301 (AlgH) family.</text>
</comment>
<protein>
    <recommendedName>
        <fullName evidence="2">UPF0301 protein DCS45_09445</fullName>
    </recommendedName>
</protein>
<dbReference type="GO" id="GO:0005829">
    <property type="term" value="C:cytosol"/>
    <property type="evidence" value="ECO:0007669"/>
    <property type="project" value="TreeGrafter"/>
</dbReference>
<evidence type="ECO:0000313" key="4">
    <source>
        <dbReference type="Proteomes" id="UP000264719"/>
    </source>
</evidence>
<dbReference type="AlphaFoldDB" id="A0A348WC22"/>
<evidence type="ECO:0000313" key="3">
    <source>
        <dbReference type="EMBL" id="HAR52084.1"/>
    </source>
</evidence>
<dbReference type="PANTHER" id="PTHR30327:SF1">
    <property type="entry name" value="UPF0301 PROTEIN YQGE"/>
    <property type="match status" value="1"/>
</dbReference>
<organism evidence="3 4">
    <name type="scientific">Roseovarius nubinhibens</name>
    <dbReference type="NCBI Taxonomy" id="314263"/>
    <lineage>
        <taxon>Bacteria</taxon>
        <taxon>Pseudomonadati</taxon>
        <taxon>Pseudomonadota</taxon>
        <taxon>Alphaproteobacteria</taxon>
        <taxon>Rhodobacterales</taxon>
        <taxon>Roseobacteraceae</taxon>
        <taxon>Roseovarius</taxon>
    </lineage>
</organism>
<evidence type="ECO:0000256" key="2">
    <source>
        <dbReference type="HAMAP-Rule" id="MF_00758"/>
    </source>
</evidence>
<comment type="caution">
    <text evidence="3">The sequence shown here is derived from an EMBL/GenBank/DDBJ whole genome shotgun (WGS) entry which is preliminary data.</text>
</comment>
<dbReference type="RefSeq" id="WP_009813963.1">
    <property type="nucleotide sequence ID" value="NZ_CAXAXR010000033.1"/>
</dbReference>
<evidence type="ECO:0000256" key="1">
    <source>
        <dbReference type="ARBA" id="ARBA00009600"/>
    </source>
</evidence>
<dbReference type="EMBL" id="DMVW01000095">
    <property type="protein sequence ID" value="HAR52084.1"/>
    <property type="molecule type" value="Genomic_DNA"/>
</dbReference>
<dbReference type="InterPro" id="IPR003774">
    <property type="entry name" value="AlgH-like"/>
</dbReference>
<proteinExistence type="inferred from homology"/>
<dbReference type="SUPFAM" id="SSF143456">
    <property type="entry name" value="VC0467-like"/>
    <property type="match status" value="1"/>
</dbReference>
<dbReference type="Pfam" id="PF02622">
    <property type="entry name" value="DUF179"/>
    <property type="match status" value="1"/>
</dbReference>
<name>A0A348WC22_9RHOB</name>
<accession>A0A348WC22</accession>
<dbReference type="Gene3D" id="3.40.1740.10">
    <property type="entry name" value="VC0467-like"/>
    <property type="match status" value="1"/>
</dbReference>
<gene>
    <name evidence="3" type="ORF">DCS45_09445</name>
</gene>
<sequence>MSSETDLTGKLLIAMPGMGDPRFAHSVVLMCAYSPEGAMGLIINKVTDELRLDNLLEQLSIPKSPMARDLPVHFGGPVEHGRGFVLHDPSYESAISTLEVTPEFSMTATMDILEDMAQGLGPSDVILALGYAGWGPGQLEGEIAGNGWLVCDATRDLVFAAKDGEKWEAALASLGISPLMLSAEGGRA</sequence>
<dbReference type="PANTHER" id="PTHR30327">
    <property type="entry name" value="UNCHARACTERIZED PROTEIN YQGE"/>
    <property type="match status" value="1"/>
</dbReference>
<dbReference type="HAMAP" id="MF_00758">
    <property type="entry name" value="UPF0301"/>
    <property type="match status" value="1"/>
</dbReference>
<reference evidence="3 4" key="1">
    <citation type="journal article" date="2018" name="Nat. Biotechnol.">
        <title>A standardized bacterial taxonomy based on genome phylogeny substantially revises the tree of life.</title>
        <authorList>
            <person name="Parks D.H."/>
            <person name="Chuvochina M."/>
            <person name="Waite D.W."/>
            <person name="Rinke C."/>
            <person name="Skarshewski A."/>
            <person name="Chaumeil P.A."/>
            <person name="Hugenholtz P."/>
        </authorList>
    </citation>
    <scope>NUCLEOTIDE SEQUENCE [LARGE SCALE GENOMIC DNA]</scope>
    <source>
        <strain evidence="3">UBA9169</strain>
    </source>
</reference>
<dbReference type="Proteomes" id="UP000264719">
    <property type="component" value="Unassembled WGS sequence"/>
</dbReference>